<dbReference type="InterPro" id="IPR046867">
    <property type="entry name" value="AldOxase/xan_DH_MoCoBD2"/>
</dbReference>
<sequence>MDDFVGPPQCTLLPLNHGGCPIAGSEVDSDETLNDFLRKRLNLRGTKLMCKVGTCGTCIVAATASDHDGYRRTYSVNSCLLTILQCQDLEITTIEGIGDRQGYHPLQRTLAEYNGTQCGYCSPGWVMNMYSSLESNDYKMTQCEIENSFGSNNCRCTGYRPILDAFKSFASDAPKPKIIDIEDLKKCNKKCDPCDKDWCFIPDRDHEVKTIHLKDDKVWYRVFGVSDIFDIWRHEHESYMLVNGNTGRGILPIPEFPKVLIDISAVEVLKTHYLDQNLVIGAGVTLTSLIDIFKKTSEHYEDFSYLDKVCEHLDLVAHVPVRNIATIGGNLMLKHRDPVFPSDVFLLLEAIGAVITIASIDGTLVATPVDFLLIDMRKKIITNIKIPPLSRHFHFVSFKVMPRSQNAIAEINGAFLYELDSNEKTVKSARIVYGGLSDDFIHASKTETFLVGKDLFQNDTLQGALIILEKEIVAEEIKAMYSPEYRKKAALGIFYKGLLSLTPSKQLNERYASGARDLRKTRPLSKGTEVYDTNPILWPLNEPMPKLEALIQCSGEAKYVDDLQTQPKEVYCAFVTAKIFSGEFENVDPSPALILPGVIAFYSAKDIPGTNSFISETVTSYQREILLSDGKITFYDQPIGIIVAETEALAARAAELVKVTYTKAQRKPLLDIRDVMTEDPSRITLFLALPAREPPGADIDKVIKGTEDIFWQYHYTMETQSCVTRPNEDGIDVFPSSQFLDMSHLVVANVLNIEQSRVNVVIPRCGGAYGSKISRSGLIATACSLVTYLLNRPCRFIMDFQANMRIIGKRTPSHFEYEVAVSSDGEIQYLNYNIYDDLGYKQGDFIGFLLVSAMRNCYNNRRWNCNIYYAFTDTTPNTYARSPGSLEAIAMTEHVFERISYELDMDPIEVRSKNLKKEEKEIYQVLETLIKDSEYYKRKEEVEKFNKKNRWIKRGFRIATMSWPGPPMVDFHISLSVYHGDGSVIVKHGGIELGQGINTKVTQAIAFVFKIPISKIKCRPCESSSIPNNFTTAASRTTQSVGFGAIKCCQIILDRLSAVRVDGVEDPTWEQLIQAAYQQGVNLQASYHVTTADQEAHRSVGAAAAEVELDILTGESQILRVDIVEDVGTSLNPEIDVGQIEGAFVMGLGYWTSEEIKFNKDTGEIQNDLATSYHIPLAKDIPIDFRIKLLRNHNEIGTLGSRCVAEPAICLSVCVAFALKAAILSSREESGFPRNQWFKNDGPYTLEANVMHSEAKVEEFLYK</sequence>
<dbReference type="InterPro" id="IPR016169">
    <property type="entry name" value="FAD-bd_PCMH_sub2"/>
</dbReference>
<dbReference type="SUPFAM" id="SSF47741">
    <property type="entry name" value="CO dehydrogenase ISP C-domain like"/>
    <property type="match status" value="1"/>
</dbReference>
<evidence type="ECO:0000259" key="19">
    <source>
        <dbReference type="PROSITE" id="PS51387"/>
    </source>
</evidence>
<dbReference type="SUPFAM" id="SSF54665">
    <property type="entry name" value="CO dehydrogenase molybdoprotein N-domain-like"/>
    <property type="match status" value="1"/>
</dbReference>
<evidence type="ECO:0000256" key="5">
    <source>
        <dbReference type="ARBA" id="ARBA00022505"/>
    </source>
</evidence>
<comment type="caution">
    <text evidence="20">The sequence shown here is derived from an EMBL/GenBank/DDBJ whole genome shotgun (WGS) entry which is preliminary data.</text>
</comment>
<dbReference type="SUPFAM" id="SSF55447">
    <property type="entry name" value="CO dehydrogenase flavoprotein C-terminal domain-like"/>
    <property type="match status" value="1"/>
</dbReference>
<dbReference type="Pfam" id="PF01315">
    <property type="entry name" value="Ald_Xan_dh_C"/>
    <property type="match status" value="1"/>
</dbReference>
<dbReference type="Gene3D" id="1.10.150.120">
    <property type="entry name" value="[2Fe-2S]-binding domain"/>
    <property type="match status" value="1"/>
</dbReference>
<dbReference type="EMBL" id="CAVLEF010000004">
    <property type="protein sequence ID" value="CAK1542919.1"/>
    <property type="molecule type" value="Genomic_DNA"/>
</dbReference>
<keyword evidence="6" id="KW-0285">Flavoprotein</keyword>
<evidence type="ECO:0000313" key="21">
    <source>
        <dbReference type="Proteomes" id="UP001497472"/>
    </source>
</evidence>
<evidence type="ECO:0000256" key="1">
    <source>
        <dbReference type="ARBA" id="ARBA00001974"/>
    </source>
</evidence>
<dbReference type="InterPro" id="IPR036683">
    <property type="entry name" value="CO_DH_flav_C_dom_sf"/>
</dbReference>
<comment type="cofactor">
    <cofactor evidence="1 16">
        <name>FAD</name>
        <dbReference type="ChEBI" id="CHEBI:57692"/>
    </cofactor>
</comment>
<dbReference type="GO" id="GO:0016491">
    <property type="term" value="F:oxidoreductase activity"/>
    <property type="evidence" value="ECO:0007669"/>
    <property type="project" value="UniProtKB-KW"/>
</dbReference>
<evidence type="ECO:0000256" key="13">
    <source>
        <dbReference type="ARBA" id="ARBA00023140"/>
    </source>
</evidence>
<dbReference type="GO" id="GO:0005777">
    <property type="term" value="C:peroxisome"/>
    <property type="evidence" value="ECO:0007669"/>
    <property type="project" value="UniProtKB-SubCell"/>
</dbReference>
<evidence type="ECO:0000313" key="20">
    <source>
        <dbReference type="EMBL" id="CAK1542919.1"/>
    </source>
</evidence>
<dbReference type="InterPro" id="IPR036010">
    <property type="entry name" value="2Fe-2S_ferredoxin-like_sf"/>
</dbReference>
<dbReference type="SMART" id="SM01092">
    <property type="entry name" value="CO_deh_flav_C"/>
    <property type="match status" value="1"/>
</dbReference>
<dbReference type="Gene3D" id="3.90.1170.50">
    <property type="entry name" value="Aldehyde oxidase/xanthine dehydrogenase, a/b hammerhead"/>
    <property type="match status" value="1"/>
</dbReference>
<dbReference type="InterPro" id="IPR016208">
    <property type="entry name" value="Ald_Oxase/xanthine_DH-like"/>
</dbReference>
<feature type="binding site" evidence="17">
    <location>
        <position position="738"/>
    </location>
    <ligand>
        <name>Mo-molybdopterin</name>
        <dbReference type="ChEBI" id="CHEBI:71302"/>
    </ligand>
    <ligandPart>
        <name>Mo</name>
        <dbReference type="ChEBI" id="CHEBI:28685"/>
    </ligandPart>
</feature>
<dbReference type="Gene3D" id="3.30.365.10">
    <property type="entry name" value="Aldehyde oxidase/xanthine dehydrogenase, molybdopterin binding domain"/>
    <property type="match status" value="4"/>
</dbReference>
<dbReference type="InterPro" id="IPR036856">
    <property type="entry name" value="Ald_Oxase/Xan_DH_a/b_sf"/>
</dbReference>
<dbReference type="Pfam" id="PF01799">
    <property type="entry name" value="Fer2_2"/>
    <property type="match status" value="1"/>
</dbReference>
<dbReference type="InterPro" id="IPR001041">
    <property type="entry name" value="2Fe-2S_ferredoxin-type"/>
</dbReference>
<evidence type="ECO:0000256" key="11">
    <source>
        <dbReference type="ARBA" id="ARBA00023004"/>
    </source>
</evidence>
<feature type="binding site" evidence="17">
    <location>
        <position position="881"/>
    </location>
    <ligand>
        <name>Mo-molybdopterin</name>
        <dbReference type="ChEBI" id="CHEBI:71302"/>
    </ligand>
    <ligandPart>
        <name>Mo</name>
        <dbReference type="ChEBI" id="CHEBI:28685"/>
    </ligandPart>
</feature>
<feature type="domain" description="2Fe-2S ferredoxin-type" evidence="18">
    <location>
        <begin position="11"/>
        <end position="97"/>
    </location>
</feature>
<keyword evidence="5 17" id="KW-0500">Molybdenum</keyword>
<feature type="binding site" evidence="17">
    <location>
        <position position="50"/>
    </location>
    <ligand>
        <name>[2Fe-2S] cluster</name>
        <dbReference type="ChEBI" id="CHEBI:190135"/>
        <label>1</label>
    </ligand>
</feature>
<dbReference type="Gene3D" id="3.30.465.10">
    <property type="match status" value="1"/>
</dbReference>
<dbReference type="AlphaFoldDB" id="A0AAV1J0F6"/>
<keyword evidence="11 17" id="KW-0408">Iron</keyword>
<dbReference type="PROSITE" id="PS51387">
    <property type="entry name" value="FAD_PCMH"/>
    <property type="match status" value="1"/>
</dbReference>
<dbReference type="InterPro" id="IPR037165">
    <property type="entry name" value="AldOxase/xan_DH_Mopterin-bd_sf"/>
</dbReference>
<dbReference type="PIRSF" id="PIRSF000127">
    <property type="entry name" value="Xanthine_DH"/>
    <property type="match status" value="1"/>
</dbReference>
<dbReference type="CDD" id="cd00207">
    <property type="entry name" value="fer2"/>
    <property type="match status" value="1"/>
</dbReference>
<feature type="domain" description="FAD-binding PCMH-type" evidence="19">
    <location>
        <begin position="212"/>
        <end position="391"/>
    </location>
</feature>
<dbReference type="Proteomes" id="UP001497472">
    <property type="component" value="Unassembled WGS sequence"/>
</dbReference>
<dbReference type="GO" id="GO:0005506">
    <property type="term" value="F:iron ion binding"/>
    <property type="evidence" value="ECO:0007669"/>
    <property type="project" value="InterPro"/>
</dbReference>
<feature type="active site" description="Proton acceptor" evidence="15">
    <location>
        <position position="1206"/>
    </location>
</feature>
<dbReference type="FunFam" id="3.30.365.10:FF:000001">
    <property type="entry name" value="Xanthine dehydrogenase oxidase"/>
    <property type="match status" value="1"/>
</dbReference>
<dbReference type="InterPro" id="IPR036318">
    <property type="entry name" value="FAD-bd_PCMH-like_sf"/>
</dbReference>
<dbReference type="SUPFAM" id="SSF54292">
    <property type="entry name" value="2Fe-2S ferredoxin-like"/>
    <property type="match status" value="1"/>
</dbReference>
<dbReference type="GO" id="GO:0051537">
    <property type="term" value="F:2 iron, 2 sulfur cluster binding"/>
    <property type="evidence" value="ECO:0007669"/>
    <property type="project" value="UniProtKB-KW"/>
</dbReference>
<dbReference type="InterPro" id="IPR002888">
    <property type="entry name" value="2Fe-2S-bd"/>
</dbReference>
<keyword evidence="10" id="KW-0560">Oxidoreductase</keyword>
<evidence type="ECO:0000256" key="10">
    <source>
        <dbReference type="ARBA" id="ARBA00023002"/>
    </source>
</evidence>
<dbReference type="Gene3D" id="3.10.20.30">
    <property type="match status" value="1"/>
</dbReference>
<dbReference type="PROSITE" id="PS00197">
    <property type="entry name" value="2FE2S_FER_1"/>
    <property type="match status" value="1"/>
</dbReference>
<dbReference type="SUPFAM" id="SSF56176">
    <property type="entry name" value="FAD-binding/transporter-associated domain-like"/>
    <property type="match status" value="1"/>
</dbReference>
<dbReference type="InterPro" id="IPR008274">
    <property type="entry name" value="AldOxase/xan_DH_MoCoBD1"/>
</dbReference>
<dbReference type="Pfam" id="PF03450">
    <property type="entry name" value="CO_deh_flav_C"/>
    <property type="match status" value="1"/>
</dbReference>
<name>A0AAV1J0F6_9NEOP</name>
<evidence type="ECO:0000256" key="7">
    <source>
        <dbReference type="ARBA" id="ARBA00022714"/>
    </source>
</evidence>
<dbReference type="FunFam" id="3.30.465.10:FF:000013">
    <property type="entry name" value="Aldehyde oxidase"/>
    <property type="match status" value="1"/>
</dbReference>
<reference evidence="20 21" key="1">
    <citation type="submission" date="2023-11" db="EMBL/GenBank/DDBJ databases">
        <authorList>
            <person name="Okamura Y."/>
        </authorList>
    </citation>
    <scope>NUCLEOTIDE SEQUENCE [LARGE SCALE GENOMIC DNA]</scope>
</reference>
<dbReference type="SMART" id="SM01008">
    <property type="entry name" value="Ald_Xan_dh_C"/>
    <property type="match status" value="1"/>
</dbReference>
<comment type="similarity">
    <text evidence="3">Belongs to the xanthine dehydrogenase family.</text>
</comment>
<keyword evidence="7 17" id="KW-0001">2Fe-2S</keyword>
<dbReference type="InterPro" id="IPR005107">
    <property type="entry name" value="CO_DH_flav_C"/>
</dbReference>
<evidence type="ECO:0000256" key="4">
    <source>
        <dbReference type="ARBA" id="ARBA00011738"/>
    </source>
</evidence>
<evidence type="ECO:0000256" key="9">
    <source>
        <dbReference type="ARBA" id="ARBA00022827"/>
    </source>
</evidence>
<dbReference type="SUPFAM" id="SSF56003">
    <property type="entry name" value="Molybdenum cofactor-binding domain"/>
    <property type="match status" value="1"/>
</dbReference>
<evidence type="ECO:0000256" key="3">
    <source>
        <dbReference type="ARBA" id="ARBA00006849"/>
    </source>
</evidence>
<dbReference type="InterPro" id="IPR006058">
    <property type="entry name" value="2Fe2S_fd_BS"/>
</dbReference>
<keyword evidence="21" id="KW-1185">Reference proteome</keyword>
<dbReference type="Pfam" id="PF02738">
    <property type="entry name" value="MoCoBD_1"/>
    <property type="match status" value="1"/>
</dbReference>
<dbReference type="Gene3D" id="3.30.390.50">
    <property type="entry name" value="CO dehydrogenase flavoprotein, C-terminal domain"/>
    <property type="match status" value="1"/>
</dbReference>
<comment type="cofactor">
    <cofactor evidence="14">
        <name>[2Fe-2S] cluster</name>
        <dbReference type="ChEBI" id="CHEBI:190135"/>
    </cofactor>
</comment>
<dbReference type="InterPro" id="IPR002346">
    <property type="entry name" value="Mopterin_DH_FAD-bd"/>
</dbReference>
<feature type="binding site" evidence="17">
    <location>
        <position position="58"/>
    </location>
    <ligand>
        <name>[2Fe-2S] cluster</name>
        <dbReference type="ChEBI" id="CHEBI:190135"/>
        <label>1</label>
    </ligand>
</feature>
<feature type="binding site" evidence="17">
    <location>
        <position position="55"/>
    </location>
    <ligand>
        <name>[2Fe-2S] cluster</name>
        <dbReference type="ChEBI" id="CHEBI:190135"/>
        <label>1</label>
    </ligand>
</feature>
<protein>
    <recommendedName>
        <fullName evidence="22">Aldehyde oxidase</fullName>
    </recommendedName>
</protein>
<comment type="cofactor">
    <cofactor evidence="17">
        <name>Mo-molybdopterin</name>
        <dbReference type="ChEBI" id="CHEBI:71302"/>
    </cofactor>
    <text evidence="17">Binds 1 Mo-molybdopterin (Mo-MPT) cofactor per subunit.</text>
</comment>
<evidence type="ECO:0000259" key="18">
    <source>
        <dbReference type="PROSITE" id="PS51085"/>
    </source>
</evidence>
<dbReference type="GO" id="GO:0071949">
    <property type="term" value="F:FAD binding"/>
    <property type="evidence" value="ECO:0007669"/>
    <property type="project" value="InterPro"/>
</dbReference>
<dbReference type="PROSITE" id="PS51085">
    <property type="entry name" value="2FE2S_FER_2"/>
    <property type="match status" value="1"/>
</dbReference>
<dbReference type="FunFam" id="3.30.390.50:FF:000003">
    <property type="entry name" value="Aldehyde oxidase1"/>
    <property type="match status" value="1"/>
</dbReference>
<evidence type="ECO:0000256" key="14">
    <source>
        <dbReference type="ARBA" id="ARBA00034078"/>
    </source>
</evidence>
<comment type="cofactor">
    <cofactor evidence="17">
        <name>[2Fe-2S] cluster</name>
        <dbReference type="ChEBI" id="CHEBI:190135"/>
    </cofactor>
    <text evidence="17">Binds 2 [2Fe-2S] clusters.</text>
</comment>
<dbReference type="Pfam" id="PF00941">
    <property type="entry name" value="FAD_binding_5"/>
    <property type="match status" value="1"/>
</dbReference>
<evidence type="ECO:0000256" key="8">
    <source>
        <dbReference type="ARBA" id="ARBA00022723"/>
    </source>
</evidence>
<comment type="subcellular location">
    <subcellularLocation>
        <location evidence="2">Peroxisome</location>
    </subcellularLocation>
</comment>
<keyword evidence="9 16" id="KW-0274">FAD</keyword>
<feature type="binding site" evidence="17">
    <location>
        <position position="154"/>
    </location>
    <ligand>
        <name>[2Fe-2S] cluster</name>
        <dbReference type="ChEBI" id="CHEBI:190135"/>
        <label>2</label>
    </ligand>
</feature>
<dbReference type="InterPro" id="IPR000674">
    <property type="entry name" value="Ald_Oxase/Xan_DH_a/b"/>
</dbReference>
<feature type="binding site" evidence="16">
    <location>
        <position position="399"/>
    </location>
    <ligand>
        <name>FAD</name>
        <dbReference type="ChEBI" id="CHEBI:57692"/>
    </ligand>
</feature>
<dbReference type="InterPro" id="IPR012675">
    <property type="entry name" value="Beta-grasp_dom_sf"/>
</dbReference>
<comment type="subunit">
    <text evidence="4">Homodimer.</text>
</comment>
<accession>A0AAV1J0F6</accession>
<organism evidence="20 21">
    <name type="scientific">Leptosia nina</name>
    <dbReference type="NCBI Taxonomy" id="320188"/>
    <lineage>
        <taxon>Eukaryota</taxon>
        <taxon>Metazoa</taxon>
        <taxon>Ecdysozoa</taxon>
        <taxon>Arthropoda</taxon>
        <taxon>Hexapoda</taxon>
        <taxon>Insecta</taxon>
        <taxon>Pterygota</taxon>
        <taxon>Neoptera</taxon>
        <taxon>Endopterygota</taxon>
        <taxon>Lepidoptera</taxon>
        <taxon>Glossata</taxon>
        <taxon>Ditrysia</taxon>
        <taxon>Papilionoidea</taxon>
        <taxon>Pieridae</taxon>
        <taxon>Pierinae</taxon>
        <taxon>Leptosia</taxon>
    </lineage>
</organism>
<proteinExistence type="inferred from homology"/>
<feature type="binding site" evidence="17">
    <location>
        <position position="156"/>
    </location>
    <ligand>
        <name>[2Fe-2S] cluster</name>
        <dbReference type="ChEBI" id="CHEBI:190135"/>
        <label>2</label>
    </ligand>
</feature>
<dbReference type="InterPro" id="IPR036884">
    <property type="entry name" value="2Fe-2S-bd_dom_sf"/>
</dbReference>
<evidence type="ECO:0000256" key="15">
    <source>
        <dbReference type="PIRSR" id="PIRSR000127-1"/>
    </source>
</evidence>
<feature type="binding site" evidence="17">
    <location>
        <position position="121"/>
    </location>
    <ligand>
        <name>[2Fe-2S] cluster</name>
        <dbReference type="ChEBI" id="CHEBI:190135"/>
        <label>2</label>
    </ligand>
</feature>
<dbReference type="PANTHER" id="PTHR11908:SF132">
    <property type="entry name" value="ALDEHYDE OXIDASE 1-RELATED"/>
    <property type="match status" value="1"/>
</dbReference>
<keyword evidence="13" id="KW-0576">Peroxisome</keyword>
<feature type="binding site" evidence="17">
    <location>
        <position position="1034"/>
    </location>
    <ligand>
        <name>Mo-molybdopterin</name>
        <dbReference type="ChEBI" id="CHEBI:71302"/>
    </ligand>
    <ligandPart>
        <name>Mo</name>
        <dbReference type="ChEBI" id="CHEBI:28685"/>
    </ligandPart>
</feature>
<evidence type="ECO:0000256" key="17">
    <source>
        <dbReference type="PIRSR" id="PIRSR000127-3"/>
    </source>
</evidence>
<evidence type="ECO:0000256" key="6">
    <source>
        <dbReference type="ARBA" id="ARBA00022630"/>
    </source>
</evidence>
<dbReference type="Pfam" id="PF00111">
    <property type="entry name" value="Fer2"/>
    <property type="match status" value="1"/>
</dbReference>
<evidence type="ECO:0000256" key="12">
    <source>
        <dbReference type="ARBA" id="ARBA00023014"/>
    </source>
</evidence>
<gene>
    <name evidence="20" type="ORF">LNINA_LOCUS2765</name>
</gene>
<feature type="binding site" evidence="17">
    <location>
        <position position="118"/>
    </location>
    <ligand>
        <name>[2Fe-2S] cluster</name>
        <dbReference type="ChEBI" id="CHEBI:190135"/>
        <label>2</label>
    </ligand>
</feature>
<evidence type="ECO:0008006" key="22">
    <source>
        <dbReference type="Google" id="ProtNLM"/>
    </source>
</evidence>
<evidence type="ECO:0000256" key="16">
    <source>
        <dbReference type="PIRSR" id="PIRSR000127-2"/>
    </source>
</evidence>
<dbReference type="Pfam" id="PF20256">
    <property type="entry name" value="MoCoBD_2"/>
    <property type="match status" value="1"/>
</dbReference>
<keyword evidence="8 17" id="KW-0479">Metal-binding</keyword>
<feature type="binding site" evidence="17">
    <location>
        <position position="79"/>
    </location>
    <ligand>
        <name>[2Fe-2S] cluster</name>
        <dbReference type="ChEBI" id="CHEBI:190135"/>
        <label>1</label>
    </ligand>
</feature>
<evidence type="ECO:0000256" key="2">
    <source>
        <dbReference type="ARBA" id="ARBA00004275"/>
    </source>
</evidence>
<keyword evidence="12 17" id="KW-0411">Iron-sulfur</keyword>
<dbReference type="InterPro" id="IPR016166">
    <property type="entry name" value="FAD-bd_PCMH"/>
</dbReference>
<dbReference type="PANTHER" id="PTHR11908">
    <property type="entry name" value="XANTHINE DEHYDROGENASE"/>
    <property type="match status" value="1"/>
</dbReference>